<dbReference type="UniPathway" id="UPA00140">
    <property type="reaction ID" value="UER00206"/>
</dbReference>
<comment type="catalytic activity">
    <reaction evidence="3">
        <text>[thioredoxin]-disulfide + sulfite + adenosine 3',5'-bisphosphate + 2 H(+) = [thioredoxin]-dithiol + 3'-phosphoadenylyl sulfate</text>
        <dbReference type="Rhea" id="RHEA:11724"/>
        <dbReference type="Rhea" id="RHEA-COMP:10698"/>
        <dbReference type="Rhea" id="RHEA-COMP:10700"/>
        <dbReference type="ChEBI" id="CHEBI:15378"/>
        <dbReference type="ChEBI" id="CHEBI:17359"/>
        <dbReference type="ChEBI" id="CHEBI:29950"/>
        <dbReference type="ChEBI" id="CHEBI:50058"/>
        <dbReference type="ChEBI" id="CHEBI:58339"/>
        <dbReference type="ChEBI" id="CHEBI:58343"/>
        <dbReference type="EC" id="1.8.4.8"/>
    </reaction>
</comment>
<dbReference type="InterPro" id="IPR014729">
    <property type="entry name" value="Rossmann-like_a/b/a_fold"/>
</dbReference>
<feature type="active site" description="Nucleophile; cysteine thiosulfonate intermediate" evidence="3">
    <location>
        <position position="242"/>
    </location>
</feature>
<dbReference type="EMBL" id="AE017126">
    <property type="protein sequence ID" value="AAP99141.1"/>
    <property type="molecule type" value="Genomic_DNA"/>
</dbReference>
<evidence type="ECO:0000313" key="6">
    <source>
        <dbReference type="Proteomes" id="UP000001420"/>
    </source>
</evidence>
<accession>Q7VEB8</accession>
<evidence type="ECO:0000259" key="4">
    <source>
        <dbReference type="Pfam" id="PF01507"/>
    </source>
</evidence>
<evidence type="ECO:0000256" key="1">
    <source>
        <dbReference type="ARBA" id="ARBA00009732"/>
    </source>
</evidence>
<evidence type="ECO:0000256" key="2">
    <source>
        <dbReference type="ARBA" id="ARBA00023002"/>
    </source>
</evidence>
<dbReference type="eggNOG" id="COG0175">
    <property type="taxonomic scope" value="Bacteria"/>
</dbReference>
<dbReference type="Proteomes" id="UP000001420">
    <property type="component" value="Chromosome"/>
</dbReference>
<dbReference type="PANTHER" id="PTHR46509">
    <property type="entry name" value="PHOSPHOADENOSINE PHOSPHOSULFATE REDUCTASE"/>
    <property type="match status" value="1"/>
</dbReference>
<dbReference type="KEGG" id="pma:Pro_0095"/>
<proteinExistence type="inferred from homology"/>
<comment type="function">
    <text evidence="3">Catalyzes the formation of sulfite from phosphoadenosine 5'-phosphosulfate (PAPS) using thioredoxin as an electron donor.</text>
</comment>
<sequence>MDDKHMTSRKLEKIPFLKIPLKEARKHLEPLSPQKRLTWAYEQFGPHLAITTSFGIQSSVLLHMLYQLNSGNTIKVIWVDTGYLPKETYQYAAALTDRLKLDVTVAQSIITPARMEALYGELWNTNSLKDMGKYHRIRKVEPLEKALEDLDIYCWASGVRSSQTDNRSSMSILDRIRNRLSLRPILEWSQKDIFYYMQTNDLPQHPLFEKGYSTIGDWHSSSPDTTDAAGRKTRFGGLQQECGIHIEDSNKEHK</sequence>
<feature type="domain" description="Phosphoadenosine phosphosulphate reductase" evidence="4">
    <location>
        <begin position="48"/>
        <end position="223"/>
    </location>
</feature>
<dbReference type="HOGENOM" id="CLU_044089_3_0_3"/>
<dbReference type="PATRIC" id="fig|167539.5.peg.99"/>
<dbReference type="NCBIfam" id="TIGR00434">
    <property type="entry name" value="cysH"/>
    <property type="match status" value="1"/>
</dbReference>
<protein>
    <recommendedName>
        <fullName evidence="3">Phosphoadenosine 5'-phosphosulfate reductase</fullName>
        <shortName evidence="3">PAPS reductase</shortName>
        <ecNumber evidence="3">1.8.4.8</ecNumber>
    </recommendedName>
    <alternativeName>
        <fullName evidence="3">3'-phosphoadenylylsulfate reductase</fullName>
    </alternativeName>
    <alternativeName>
        <fullName evidence="3">PAPS reductase, thioredoxin dependent</fullName>
    </alternativeName>
    <alternativeName>
        <fullName evidence="3">PAPS sulfotransferase</fullName>
    </alternativeName>
    <alternativeName>
        <fullName evidence="3">PAdoPS reductase</fullName>
    </alternativeName>
</protein>
<dbReference type="GO" id="GO:0005737">
    <property type="term" value="C:cytoplasm"/>
    <property type="evidence" value="ECO:0007669"/>
    <property type="project" value="UniProtKB-SubCell"/>
</dbReference>
<comment type="similarity">
    <text evidence="1 3">Belongs to the PAPS reductase family. CysH subfamily.</text>
</comment>
<comment type="subcellular location">
    <subcellularLocation>
        <location evidence="3">Cytoplasm</location>
    </subcellularLocation>
</comment>
<dbReference type="OrthoDB" id="9772604at2"/>
<dbReference type="PANTHER" id="PTHR46509:SF1">
    <property type="entry name" value="PHOSPHOADENOSINE PHOSPHOSULFATE REDUCTASE"/>
    <property type="match status" value="1"/>
</dbReference>
<dbReference type="InterPro" id="IPR002500">
    <property type="entry name" value="PAPS_reduct_dom"/>
</dbReference>
<evidence type="ECO:0000313" key="5">
    <source>
        <dbReference type="EMBL" id="AAP99141.1"/>
    </source>
</evidence>
<dbReference type="InterPro" id="IPR004511">
    <property type="entry name" value="PAPS/APS_Rdtase"/>
</dbReference>
<keyword evidence="2 3" id="KW-0560">Oxidoreductase</keyword>
<dbReference type="PIRSF" id="PIRSF000857">
    <property type="entry name" value="PAPS_reductase"/>
    <property type="match status" value="1"/>
</dbReference>
<dbReference type="NCBIfam" id="NF002537">
    <property type="entry name" value="PRK02090.1"/>
    <property type="match status" value="1"/>
</dbReference>
<dbReference type="AlphaFoldDB" id="Q7VEB8"/>
<dbReference type="EC" id="1.8.4.8" evidence="3"/>
<reference evidence="5 6" key="1">
    <citation type="journal article" date="2003" name="Proc. Natl. Acad. Sci. U.S.A.">
        <title>Genome sequence of the cyanobacterium Prochlorococcus marinus SS120, a nearly minimal oxyphototrophic genome.</title>
        <authorList>
            <person name="Dufresne A."/>
            <person name="Salanoubat M."/>
            <person name="Partensky F."/>
            <person name="Artiguenave F."/>
            <person name="Axmann I.M."/>
            <person name="Barbe V."/>
            <person name="Duprat S."/>
            <person name="Galperin M.Y."/>
            <person name="Koonin E.V."/>
            <person name="Le Gall F."/>
            <person name="Makarova K.S."/>
            <person name="Ostrowski M."/>
            <person name="Oztas S."/>
            <person name="Robert C."/>
            <person name="Rogozin I.B."/>
            <person name="Scanlan D.J."/>
            <person name="Tandeau de Marsac N."/>
            <person name="Weissenbach J."/>
            <person name="Wincker P."/>
            <person name="Wolf Y.I."/>
            <person name="Hess W.R."/>
        </authorList>
    </citation>
    <scope>NUCLEOTIDE SEQUENCE [LARGE SCALE GENOMIC DNA]</scope>
    <source>
        <strain evidence="6">SARG / CCMP1375 / SS120</strain>
    </source>
</reference>
<keyword evidence="3" id="KW-0963">Cytoplasm</keyword>
<dbReference type="GO" id="GO:0004604">
    <property type="term" value="F:phosphoadenylyl-sulfate reductase (thioredoxin) activity"/>
    <property type="evidence" value="ECO:0007669"/>
    <property type="project" value="UniProtKB-UniRule"/>
</dbReference>
<dbReference type="GO" id="GO:0070814">
    <property type="term" value="P:hydrogen sulfide biosynthetic process"/>
    <property type="evidence" value="ECO:0007669"/>
    <property type="project" value="UniProtKB-UniRule"/>
</dbReference>
<gene>
    <name evidence="3 5" type="primary">cysH</name>
    <name evidence="5" type="ordered locus">Pro_0095</name>
</gene>
<dbReference type="GO" id="GO:0019379">
    <property type="term" value="P:sulfate assimilation, phosphoadenylyl sulfate reduction by phosphoadenylyl-sulfate reductase (thioredoxin)"/>
    <property type="evidence" value="ECO:0007669"/>
    <property type="project" value="UniProtKB-UniRule"/>
</dbReference>
<comment type="pathway">
    <text evidence="3">Sulfur metabolism; hydrogen sulfide biosynthesis; sulfite from sulfate: step 3/3.</text>
</comment>
<dbReference type="HAMAP" id="MF_00063">
    <property type="entry name" value="CysH"/>
    <property type="match status" value="1"/>
</dbReference>
<dbReference type="CDD" id="cd23945">
    <property type="entry name" value="PAPS_reductase"/>
    <property type="match status" value="1"/>
</dbReference>
<evidence type="ECO:0000256" key="3">
    <source>
        <dbReference type="HAMAP-Rule" id="MF_00063"/>
    </source>
</evidence>
<dbReference type="STRING" id="167539.Pro_0095"/>
<organism evidence="5 6">
    <name type="scientific">Prochlorococcus marinus (strain SARG / CCMP1375 / SS120)</name>
    <dbReference type="NCBI Taxonomy" id="167539"/>
    <lineage>
        <taxon>Bacteria</taxon>
        <taxon>Bacillati</taxon>
        <taxon>Cyanobacteriota</taxon>
        <taxon>Cyanophyceae</taxon>
        <taxon>Synechococcales</taxon>
        <taxon>Prochlorococcaceae</taxon>
        <taxon>Prochlorococcus</taxon>
    </lineage>
</organism>
<keyword evidence="6" id="KW-1185">Reference proteome</keyword>
<dbReference type="SUPFAM" id="SSF52402">
    <property type="entry name" value="Adenine nucleotide alpha hydrolases-like"/>
    <property type="match status" value="1"/>
</dbReference>
<dbReference type="Gene3D" id="3.40.50.620">
    <property type="entry name" value="HUPs"/>
    <property type="match status" value="1"/>
</dbReference>
<dbReference type="EnsemblBacteria" id="AAP99141">
    <property type="protein sequence ID" value="AAP99141"/>
    <property type="gene ID" value="Pro_0095"/>
</dbReference>
<dbReference type="Pfam" id="PF01507">
    <property type="entry name" value="PAPS_reduct"/>
    <property type="match status" value="1"/>
</dbReference>
<comment type="caution">
    <text evidence="3">Lacks conserved residue(s) required for the propagation of feature annotation.</text>
</comment>
<name>Q7VEB8_PROMA</name>